<dbReference type="EMBL" id="CP002868">
    <property type="protein sequence ID" value="AEJ18689.1"/>
    <property type="molecule type" value="Genomic_DNA"/>
</dbReference>
<dbReference type="InterPro" id="IPR001296">
    <property type="entry name" value="Glyco_trans_1"/>
</dbReference>
<evidence type="ECO:0000259" key="1">
    <source>
        <dbReference type="Pfam" id="PF00534"/>
    </source>
</evidence>
<evidence type="ECO:0000313" key="4">
    <source>
        <dbReference type="Proteomes" id="UP000000503"/>
    </source>
</evidence>
<dbReference type="eggNOG" id="COG0438">
    <property type="taxonomic scope" value="Bacteria"/>
</dbReference>
<gene>
    <name evidence="3" type="ordered locus">Spica_0527</name>
</gene>
<sequence>MCGKNKKIIIITERYAPEPFLITDLAEEWVKQGNEVTVVTQIPSYPGDKIYKGYKNSKLVETINGVKIVRFPTVTGYSKSLYRKILNYLLFMLRELWFAFIASKDADAVFVYHTGPLTQALAVIPIKIFRKIPITIWTQDVWPDAVFAYGFPEQGAFAVILKNFVKFIYYFCDTILVTSPGFIERLKPYTKNKIVEFIPQWVPDEIMKCDPSPFNLTEGASKFIFTGNLGSMQALDVVIKAFAELKQEDIVLYILGDGNKRKDFELLAKSLDATNIKFLGSLPQRQVLHCIRQCDFSVLSLSPNKLISLTIPAKFQTYLAAGKPILAITAGEVSRLIQENNIGIACYPDKDLIIKSIKELIATNKSASFTRNLLRLQPQFDRNKIINTISYYLI</sequence>
<dbReference type="AlphaFoldDB" id="F8F036"/>
<organism evidence="3 4">
    <name type="scientific">Gracilinema caldarium (strain ATCC 51460 / DSM 7334 / H1)</name>
    <name type="common">Treponema caldarium</name>
    <dbReference type="NCBI Taxonomy" id="744872"/>
    <lineage>
        <taxon>Bacteria</taxon>
        <taxon>Pseudomonadati</taxon>
        <taxon>Spirochaetota</taxon>
        <taxon>Spirochaetia</taxon>
        <taxon>Spirochaetales</taxon>
        <taxon>Breznakiellaceae</taxon>
        <taxon>Gracilinema</taxon>
    </lineage>
</organism>
<evidence type="ECO:0000313" key="3">
    <source>
        <dbReference type="EMBL" id="AEJ18689.1"/>
    </source>
</evidence>
<dbReference type="GO" id="GO:0016758">
    <property type="term" value="F:hexosyltransferase activity"/>
    <property type="evidence" value="ECO:0007669"/>
    <property type="project" value="TreeGrafter"/>
</dbReference>
<keyword evidence="3" id="KW-0808">Transferase</keyword>
<accession>F8F036</accession>
<proteinExistence type="predicted"/>
<dbReference type="STRING" id="744872.Spica_0527"/>
<dbReference type="CDD" id="cd03794">
    <property type="entry name" value="GT4_WbuB-like"/>
    <property type="match status" value="1"/>
</dbReference>
<name>F8F036_GRAC1</name>
<feature type="domain" description="Glycosyltransferase subfamily 4-like N-terminal" evidence="2">
    <location>
        <begin position="22"/>
        <end position="202"/>
    </location>
</feature>
<dbReference type="KEGG" id="scd:Spica_0527"/>
<dbReference type="Proteomes" id="UP000000503">
    <property type="component" value="Chromosome"/>
</dbReference>
<dbReference type="Pfam" id="PF00534">
    <property type="entry name" value="Glycos_transf_1"/>
    <property type="match status" value="1"/>
</dbReference>
<dbReference type="InterPro" id="IPR028098">
    <property type="entry name" value="Glyco_trans_4-like_N"/>
</dbReference>
<dbReference type="HOGENOM" id="CLU_009583_11_2_12"/>
<keyword evidence="4" id="KW-1185">Reference proteome</keyword>
<feature type="domain" description="Glycosyl transferase family 1" evidence="1">
    <location>
        <begin position="216"/>
        <end position="366"/>
    </location>
</feature>
<evidence type="ECO:0000259" key="2">
    <source>
        <dbReference type="Pfam" id="PF13439"/>
    </source>
</evidence>
<dbReference type="PANTHER" id="PTHR45947">
    <property type="entry name" value="SULFOQUINOVOSYL TRANSFERASE SQD2"/>
    <property type="match status" value="1"/>
</dbReference>
<reference evidence="4" key="1">
    <citation type="journal article" date="2013" name="Stand. Genomic Sci.">
        <title>Genome sequence of the thermophilic fresh-water bacterium Spirochaeta caldaria type strain (H1(T)), reclassification of Spirochaeta caldaria, Spirochaeta stenostrepta, and Spirochaeta zuelzerae in the genus Treponema as Treponema caldaria comb. nov., Treponema stenostrepta comb. nov., and Treponema zuelzerae comb. nov., and emendation of the genus Treponema.</title>
        <authorList>
            <person name="Abt B."/>
            <person name="Goker M."/>
            <person name="Scheuner C."/>
            <person name="Han C."/>
            <person name="Lu M."/>
            <person name="Misra M."/>
            <person name="Lapidus A."/>
            <person name="Nolan M."/>
            <person name="Lucas S."/>
            <person name="Hammon N."/>
            <person name="Deshpande S."/>
            <person name="Cheng J.F."/>
            <person name="Tapia R."/>
            <person name="Goodwin L.A."/>
            <person name="Pitluck S."/>
            <person name="Liolios K."/>
            <person name="Pagani I."/>
            <person name="Ivanova N."/>
            <person name="Mavromatis K."/>
            <person name="Mikhailova N."/>
            <person name="Huntemann M."/>
            <person name="Pati A."/>
            <person name="Chen A."/>
            <person name="Palaniappan K."/>
            <person name="Land M."/>
            <person name="Hauser L."/>
            <person name="Jeffries C.D."/>
            <person name="Rohde M."/>
            <person name="Spring S."/>
            <person name="Gronow S."/>
            <person name="Detter J.C."/>
            <person name="Bristow J."/>
            <person name="Eisen J.A."/>
            <person name="Markowitz V."/>
            <person name="Hugenholtz P."/>
            <person name="Kyrpides N.C."/>
            <person name="Woyke T."/>
            <person name="Klenk H.P."/>
        </authorList>
    </citation>
    <scope>NUCLEOTIDE SEQUENCE</scope>
    <source>
        <strain evidence="4">ATCC 51460 / DSM 7334 / H1</strain>
    </source>
</reference>
<dbReference type="Pfam" id="PF13439">
    <property type="entry name" value="Glyco_transf_4"/>
    <property type="match status" value="1"/>
</dbReference>
<dbReference type="OrthoDB" id="9811902at2"/>
<dbReference type="Gene3D" id="3.40.50.2000">
    <property type="entry name" value="Glycogen Phosphorylase B"/>
    <property type="match status" value="2"/>
</dbReference>
<dbReference type="SUPFAM" id="SSF53756">
    <property type="entry name" value="UDP-Glycosyltransferase/glycogen phosphorylase"/>
    <property type="match status" value="1"/>
</dbReference>
<protein>
    <submittedName>
        <fullName evidence="3">Glycosyl transferase group 1</fullName>
    </submittedName>
</protein>
<dbReference type="InterPro" id="IPR050194">
    <property type="entry name" value="Glycosyltransferase_grp1"/>
</dbReference>
<dbReference type="PANTHER" id="PTHR45947:SF3">
    <property type="entry name" value="SULFOQUINOVOSYL TRANSFERASE SQD2"/>
    <property type="match status" value="1"/>
</dbReference>
<dbReference type="RefSeq" id="WP_013968001.1">
    <property type="nucleotide sequence ID" value="NC_015732.1"/>
</dbReference>